<evidence type="ECO:0000313" key="4">
    <source>
        <dbReference type="Proteomes" id="UP000716322"/>
    </source>
</evidence>
<dbReference type="InterPro" id="IPR009097">
    <property type="entry name" value="Cyclic_Pdiesterase"/>
</dbReference>
<gene>
    <name evidence="3" type="ORF">HAV22_12935</name>
</gene>
<organism evidence="3 4">
    <name type="scientific">Telluria antibiotica</name>
    <dbReference type="NCBI Taxonomy" id="2717319"/>
    <lineage>
        <taxon>Bacteria</taxon>
        <taxon>Pseudomonadati</taxon>
        <taxon>Pseudomonadota</taxon>
        <taxon>Betaproteobacteria</taxon>
        <taxon>Burkholderiales</taxon>
        <taxon>Oxalobacteraceae</taxon>
        <taxon>Telluria group</taxon>
        <taxon>Telluria</taxon>
    </lineage>
</organism>
<dbReference type="Proteomes" id="UP000716322">
    <property type="component" value="Unassembled WGS sequence"/>
</dbReference>
<dbReference type="RefSeq" id="WP_166859500.1">
    <property type="nucleotide sequence ID" value="NZ_JAAQOM010000007.1"/>
</dbReference>
<evidence type="ECO:0000256" key="1">
    <source>
        <dbReference type="SAM" id="SignalP"/>
    </source>
</evidence>
<keyword evidence="1" id="KW-0732">Signal</keyword>
<keyword evidence="4" id="KW-1185">Reference proteome</keyword>
<dbReference type="InterPro" id="IPR015069">
    <property type="entry name" value="2H-PEstase_DUF1868"/>
</dbReference>
<protein>
    <submittedName>
        <fullName evidence="3">DUF1868 domain-containing protein</fullName>
    </submittedName>
</protein>
<comment type="caution">
    <text evidence="3">The sequence shown here is derived from an EMBL/GenBank/DDBJ whole genome shotgun (WGS) entry which is preliminary data.</text>
</comment>
<reference evidence="3 4" key="1">
    <citation type="submission" date="2020-03" db="EMBL/GenBank/DDBJ databases">
        <title>Genome sequence of strain Massilia sp. TW-1.</title>
        <authorList>
            <person name="Chaudhary D.K."/>
        </authorList>
    </citation>
    <scope>NUCLEOTIDE SEQUENCE [LARGE SCALE GENOMIC DNA]</scope>
    <source>
        <strain evidence="3 4">TW-1</strain>
    </source>
</reference>
<sequence length="251" mass="29458">MRDHTFKRRVVLRSLLALAAGPALAAEQTVAPKFNPDGSEAHWSGNSIICHVDKRSENFMALLDIHRSLMRSGMLHRIAVLPPASYHMTIFNGISYPARQTEFPTDLPRDADEAFCNEWFLAKLKNFDLGCRLPFRMRALPVEMQTNLYNILFEPVDEAESRKIRNLRDRLAQVLNYRLPDHDSFRFHVTLNYFYSAMTRDEERRFFKLHQQLAADFIRRAPVLELQNPEYVYFDGMYEFRTQLLLQNKDV</sequence>
<dbReference type="SUPFAM" id="SSF55144">
    <property type="entry name" value="LigT-like"/>
    <property type="match status" value="1"/>
</dbReference>
<accession>A0ABX0PBE1</accession>
<evidence type="ECO:0000313" key="3">
    <source>
        <dbReference type="EMBL" id="NIA54541.1"/>
    </source>
</evidence>
<proteinExistence type="predicted"/>
<evidence type="ECO:0000259" key="2">
    <source>
        <dbReference type="Pfam" id="PF08975"/>
    </source>
</evidence>
<feature type="domain" description="DUF1868" evidence="2">
    <location>
        <begin position="33"/>
        <end position="146"/>
    </location>
</feature>
<name>A0ABX0PBE1_9BURK</name>
<dbReference type="Gene3D" id="3.90.1140.10">
    <property type="entry name" value="Cyclic phosphodiesterase"/>
    <property type="match status" value="1"/>
</dbReference>
<feature type="chain" id="PRO_5046167787" evidence="1">
    <location>
        <begin position="26"/>
        <end position="251"/>
    </location>
</feature>
<feature type="signal peptide" evidence="1">
    <location>
        <begin position="1"/>
        <end position="25"/>
    </location>
</feature>
<dbReference type="Pfam" id="PF08975">
    <property type="entry name" value="2H-phosphodiest"/>
    <property type="match status" value="1"/>
</dbReference>
<dbReference type="EMBL" id="JAAQOM010000007">
    <property type="protein sequence ID" value="NIA54541.1"/>
    <property type="molecule type" value="Genomic_DNA"/>
</dbReference>